<dbReference type="Proteomes" id="UP000326532">
    <property type="component" value="Unassembled WGS sequence"/>
</dbReference>
<protein>
    <submittedName>
        <fullName evidence="1">Uncharacterized protein</fullName>
    </submittedName>
</protein>
<dbReference type="AlphaFoldDB" id="A0A5N6E1N8"/>
<evidence type="ECO:0000313" key="1">
    <source>
        <dbReference type="EMBL" id="KAB8211432.1"/>
    </source>
</evidence>
<dbReference type="EMBL" id="ML734938">
    <property type="protein sequence ID" value="KAB8211432.1"/>
    <property type="molecule type" value="Genomic_DNA"/>
</dbReference>
<evidence type="ECO:0000313" key="2">
    <source>
        <dbReference type="Proteomes" id="UP000326532"/>
    </source>
</evidence>
<dbReference type="PROSITE" id="PS51257">
    <property type="entry name" value="PROKAR_LIPOPROTEIN"/>
    <property type="match status" value="1"/>
</dbReference>
<proteinExistence type="predicted"/>
<keyword evidence="2" id="KW-1185">Reference proteome</keyword>
<reference evidence="1 2" key="1">
    <citation type="submission" date="2019-04" db="EMBL/GenBank/DDBJ databases">
        <title>Fungal friends and foes A comparative genomics study of 23 Aspergillus species from section Flavi.</title>
        <authorList>
            <consortium name="DOE Joint Genome Institute"/>
            <person name="Kjaerbolling I."/>
            <person name="Vesth T.C."/>
            <person name="Frisvad J.C."/>
            <person name="Nybo J.L."/>
            <person name="Theobald S."/>
            <person name="Kildgaard S."/>
            <person name="Petersen T.I."/>
            <person name="Kuo A."/>
            <person name="Sato A."/>
            <person name="Lyhne E.K."/>
            <person name="Kogle M.E."/>
            <person name="Wiebenga A."/>
            <person name="Kun R.S."/>
            <person name="Lubbers R.J."/>
            <person name="Makela M.R."/>
            <person name="Barry K."/>
            <person name="Chovatia M."/>
            <person name="Clum A."/>
            <person name="Daum C."/>
            <person name="Haridas S."/>
            <person name="He G."/>
            <person name="LaButti K."/>
            <person name="Lipzen A."/>
            <person name="Mondo S."/>
            <person name="Pangilinan J."/>
            <person name="Riley R."/>
            <person name="Salamov A."/>
            <person name="Simmons B.A."/>
            <person name="Magnuson J.K."/>
            <person name="Henrissat B."/>
            <person name="Mortensen U.H."/>
            <person name="Larsen T.O."/>
            <person name="De vries R.P."/>
            <person name="Grigoriev I.V."/>
            <person name="Machida M."/>
            <person name="Baker S.E."/>
            <person name="Andersen M.R."/>
        </authorList>
    </citation>
    <scope>NUCLEOTIDE SEQUENCE [LARGE SCALE GENOMIC DNA]</scope>
    <source>
        <strain evidence="1 2">CBS 117618</strain>
    </source>
</reference>
<organism evidence="1 2">
    <name type="scientific">Aspergillus parasiticus</name>
    <dbReference type="NCBI Taxonomy" id="5067"/>
    <lineage>
        <taxon>Eukaryota</taxon>
        <taxon>Fungi</taxon>
        <taxon>Dikarya</taxon>
        <taxon>Ascomycota</taxon>
        <taxon>Pezizomycotina</taxon>
        <taxon>Eurotiomycetes</taxon>
        <taxon>Eurotiomycetidae</taxon>
        <taxon>Eurotiales</taxon>
        <taxon>Aspergillaceae</taxon>
        <taxon>Aspergillus</taxon>
        <taxon>Aspergillus subgen. Circumdati</taxon>
    </lineage>
</organism>
<accession>A0A5N6E1N8</accession>
<dbReference type="VEuPathDB" id="FungiDB:BDV34DRAFT_184725"/>
<name>A0A5N6E1N8_ASPPA</name>
<sequence length="59" mass="6545">MRFTGQNEPFWYAMSDFESATNILSSATTGCMGSWGWIYLVVPVLSCEVASPCTYKLPV</sequence>
<gene>
    <name evidence="1" type="ORF">BDV34DRAFT_184725</name>
</gene>